<keyword evidence="3" id="KW-0813">Transport</keyword>
<protein>
    <recommendedName>
        <fullName evidence="11">Amino acid transporter transmembrane domain-containing protein</fullName>
    </recommendedName>
</protein>
<evidence type="ECO:0000259" key="11">
    <source>
        <dbReference type="Pfam" id="PF01490"/>
    </source>
</evidence>
<keyword evidence="8 10" id="KW-0472">Membrane</keyword>
<evidence type="ECO:0000313" key="12">
    <source>
        <dbReference type="EMBL" id="KDQ13002.1"/>
    </source>
</evidence>
<evidence type="ECO:0000256" key="8">
    <source>
        <dbReference type="ARBA" id="ARBA00023136"/>
    </source>
</evidence>
<dbReference type="EMBL" id="KL198046">
    <property type="protein sequence ID" value="KDQ13002.1"/>
    <property type="molecule type" value="Genomic_DNA"/>
</dbReference>
<keyword evidence="7 10" id="KW-1133">Transmembrane helix</keyword>
<dbReference type="GO" id="GO:0005302">
    <property type="term" value="F:L-tyrosine transmembrane transporter activity"/>
    <property type="evidence" value="ECO:0007669"/>
    <property type="project" value="TreeGrafter"/>
</dbReference>
<feature type="transmembrane region" description="Helical" evidence="10">
    <location>
        <begin position="270"/>
        <end position="292"/>
    </location>
</feature>
<gene>
    <name evidence="12" type="ORF">BOTBODRAFT_133883</name>
</gene>
<dbReference type="GO" id="GO:0005290">
    <property type="term" value="F:L-histidine transmembrane transporter activity"/>
    <property type="evidence" value="ECO:0007669"/>
    <property type="project" value="TreeGrafter"/>
</dbReference>
<evidence type="ECO:0000313" key="13">
    <source>
        <dbReference type="Proteomes" id="UP000027195"/>
    </source>
</evidence>
<dbReference type="InterPro" id="IPR013057">
    <property type="entry name" value="AA_transpt_TM"/>
</dbReference>
<feature type="transmembrane region" description="Helical" evidence="10">
    <location>
        <begin position="408"/>
        <end position="430"/>
    </location>
</feature>
<dbReference type="GO" id="GO:0015189">
    <property type="term" value="F:L-lysine transmembrane transporter activity"/>
    <property type="evidence" value="ECO:0007669"/>
    <property type="project" value="TreeGrafter"/>
</dbReference>
<reference evidence="13" key="1">
    <citation type="journal article" date="2014" name="Proc. Natl. Acad. Sci. U.S.A.">
        <title>Extensive sampling of basidiomycete genomes demonstrates inadequacy of the white-rot/brown-rot paradigm for wood decay fungi.</title>
        <authorList>
            <person name="Riley R."/>
            <person name="Salamov A.A."/>
            <person name="Brown D.W."/>
            <person name="Nagy L.G."/>
            <person name="Floudas D."/>
            <person name="Held B.W."/>
            <person name="Levasseur A."/>
            <person name="Lombard V."/>
            <person name="Morin E."/>
            <person name="Otillar R."/>
            <person name="Lindquist E.A."/>
            <person name="Sun H."/>
            <person name="LaButti K.M."/>
            <person name="Schmutz J."/>
            <person name="Jabbour D."/>
            <person name="Luo H."/>
            <person name="Baker S.E."/>
            <person name="Pisabarro A.G."/>
            <person name="Walton J.D."/>
            <person name="Blanchette R.A."/>
            <person name="Henrissat B."/>
            <person name="Martin F."/>
            <person name="Cullen D."/>
            <person name="Hibbett D.S."/>
            <person name="Grigoriev I.V."/>
        </authorList>
    </citation>
    <scope>NUCLEOTIDE SEQUENCE [LARGE SCALE GENOMIC DNA]</scope>
    <source>
        <strain evidence="13">FD-172 SS1</strain>
    </source>
</reference>
<dbReference type="GO" id="GO:0015194">
    <property type="term" value="F:L-serine transmembrane transporter activity"/>
    <property type="evidence" value="ECO:0007669"/>
    <property type="project" value="TreeGrafter"/>
</dbReference>
<evidence type="ECO:0000256" key="7">
    <source>
        <dbReference type="ARBA" id="ARBA00022989"/>
    </source>
</evidence>
<dbReference type="InParanoid" id="A0A067MM89"/>
<evidence type="ECO:0000256" key="3">
    <source>
        <dbReference type="ARBA" id="ARBA00022448"/>
    </source>
</evidence>
<feature type="transmembrane region" description="Helical" evidence="10">
    <location>
        <begin position="71"/>
        <end position="94"/>
    </location>
</feature>
<evidence type="ECO:0000256" key="4">
    <source>
        <dbReference type="ARBA" id="ARBA00022554"/>
    </source>
</evidence>
<feature type="transmembrane region" description="Helical" evidence="10">
    <location>
        <begin position="312"/>
        <end position="331"/>
    </location>
</feature>
<dbReference type="Pfam" id="PF01490">
    <property type="entry name" value="Aa_trans"/>
    <property type="match status" value="1"/>
</dbReference>
<keyword evidence="6" id="KW-0029">Amino-acid transport</keyword>
<dbReference type="STRING" id="930990.A0A067MM89"/>
<dbReference type="HOGENOM" id="CLU_009020_1_1_1"/>
<keyword evidence="13" id="KW-1185">Reference proteome</keyword>
<keyword evidence="5 10" id="KW-0812">Transmembrane</keyword>
<evidence type="ECO:0000256" key="1">
    <source>
        <dbReference type="ARBA" id="ARBA00004128"/>
    </source>
</evidence>
<proteinExistence type="inferred from homology"/>
<feature type="transmembrane region" description="Helical" evidence="10">
    <location>
        <begin position="198"/>
        <end position="218"/>
    </location>
</feature>
<feature type="transmembrane region" description="Helical" evidence="10">
    <location>
        <begin position="163"/>
        <end position="186"/>
    </location>
</feature>
<comment type="similarity">
    <text evidence="2">Belongs to the amino acid/polyamine transporter 2 family.</text>
</comment>
<feature type="transmembrane region" description="Helical" evidence="10">
    <location>
        <begin position="442"/>
        <end position="467"/>
    </location>
</feature>
<evidence type="ECO:0000256" key="2">
    <source>
        <dbReference type="ARBA" id="ARBA00008066"/>
    </source>
</evidence>
<dbReference type="OrthoDB" id="438545at2759"/>
<name>A0A067MM89_BOTB1</name>
<feature type="region of interest" description="Disordered" evidence="9">
    <location>
        <begin position="1"/>
        <end position="37"/>
    </location>
</feature>
<dbReference type="PANTHER" id="PTHR22950">
    <property type="entry name" value="AMINO ACID TRANSPORTER"/>
    <property type="match status" value="1"/>
</dbReference>
<organism evidence="12 13">
    <name type="scientific">Botryobasidium botryosum (strain FD-172 SS1)</name>
    <dbReference type="NCBI Taxonomy" id="930990"/>
    <lineage>
        <taxon>Eukaryota</taxon>
        <taxon>Fungi</taxon>
        <taxon>Dikarya</taxon>
        <taxon>Basidiomycota</taxon>
        <taxon>Agaricomycotina</taxon>
        <taxon>Agaricomycetes</taxon>
        <taxon>Cantharellales</taxon>
        <taxon>Botryobasidiaceae</taxon>
        <taxon>Botryobasidium</taxon>
    </lineage>
</organism>
<dbReference type="FunCoup" id="A0A067MM89">
    <property type="interactions" value="272"/>
</dbReference>
<accession>A0A067MM89</accession>
<evidence type="ECO:0000256" key="10">
    <source>
        <dbReference type="SAM" id="Phobius"/>
    </source>
</evidence>
<dbReference type="GO" id="GO:0005313">
    <property type="term" value="F:L-glutamate transmembrane transporter activity"/>
    <property type="evidence" value="ECO:0007669"/>
    <property type="project" value="TreeGrafter"/>
</dbReference>
<evidence type="ECO:0000256" key="5">
    <source>
        <dbReference type="ARBA" id="ARBA00022692"/>
    </source>
</evidence>
<evidence type="ECO:0000256" key="9">
    <source>
        <dbReference type="SAM" id="MobiDB-lite"/>
    </source>
</evidence>
<keyword evidence="4" id="KW-0926">Vacuole</keyword>
<dbReference type="AlphaFoldDB" id="A0A067MM89"/>
<feature type="transmembrane region" description="Helical" evidence="10">
    <location>
        <begin position="238"/>
        <end position="258"/>
    </location>
</feature>
<dbReference type="GO" id="GO:0000329">
    <property type="term" value="C:fungal-type vacuole membrane"/>
    <property type="evidence" value="ECO:0007669"/>
    <property type="project" value="TreeGrafter"/>
</dbReference>
<feature type="transmembrane region" description="Helical" evidence="10">
    <location>
        <begin position="383"/>
        <end position="402"/>
    </location>
</feature>
<dbReference type="GO" id="GO:0061459">
    <property type="term" value="F:L-arginine transmembrane transporter activity"/>
    <property type="evidence" value="ECO:0007669"/>
    <property type="project" value="TreeGrafter"/>
</dbReference>
<feature type="transmembrane region" description="Helical" evidence="10">
    <location>
        <begin position="115"/>
        <end position="143"/>
    </location>
</feature>
<dbReference type="PANTHER" id="PTHR22950:SF678">
    <property type="entry name" value="VACUOLAR AMINO ACID TRANSPORTER 5-RELATED"/>
    <property type="match status" value="1"/>
</dbReference>
<comment type="subcellular location">
    <subcellularLocation>
        <location evidence="1">Vacuole membrane</location>
        <topology evidence="1">Multi-pass membrane protein</topology>
    </subcellularLocation>
</comment>
<dbReference type="Proteomes" id="UP000027195">
    <property type="component" value="Unassembled WGS sequence"/>
</dbReference>
<evidence type="ECO:0000256" key="6">
    <source>
        <dbReference type="ARBA" id="ARBA00022970"/>
    </source>
</evidence>
<feature type="domain" description="Amino acid transporter transmembrane" evidence="11">
    <location>
        <begin position="43"/>
        <end position="463"/>
    </location>
</feature>
<sequence length="480" mass="51696">MPHSYGVIPSTDPDADAPRSGGVASTSPLLPRKHAGEDDEGVATLTSSIGNLSNTILGTGMLTFPLAMASAGLIGGMITCAFSGSVAFFGLYLLSRCAAEAPGHRQASFSAVGQITFPSAALLFDTAIAIKCFGVSISYLILIKDLMPSVVLSLSRALGTSTPPAWALSGHIWITAFMIPLVPLCFLNKLNKLRHTSYVAIFAIAYLVVVVVSCYFYPPPDMPTPGEIHLIRFTPGFISTFPVQVFAFTCAQNIFPIYNELRSNTQERLTIVVGTSIGLATITYEIVSIFGYLTFGSKVGADIIAMYPPSGLFIAIGELAIVILVMFSYPLQVFPCRMSINEVLKRTMFAEKVVLDSEESEDEDDLPVLDSHGHVVSEMSVKLHAILTAVIVCFGFSIAYFVDDLQLVLSFVGSTGSTTISFILPGLFYYKLFRDKPSSSKFLLYGSACLAVYGVLIFVFCLSFNIYKVVQGTTPGAELH</sequence>